<dbReference type="KEGG" id="dpn:BCB69_01325"/>
<dbReference type="Proteomes" id="UP000094757">
    <property type="component" value="Chromosome"/>
</dbReference>
<proteinExistence type="predicted"/>
<dbReference type="AlphaFoldDB" id="A0A1B3WCP3"/>
<feature type="transmembrane region" description="Helical" evidence="1">
    <location>
        <begin position="100"/>
        <end position="122"/>
    </location>
</feature>
<name>A0A1B3WCP3_9FIRM</name>
<dbReference type="STRING" id="39950.BCB69_01325"/>
<evidence type="ECO:0000256" key="1">
    <source>
        <dbReference type="SAM" id="Phobius"/>
    </source>
</evidence>
<keyword evidence="1" id="KW-1133">Transmembrane helix</keyword>
<reference evidence="3" key="1">
    <citation type="submission" date="2016-08" db="EMBL/GenBank/DDBJ databases">
        <authorList>
            <person name="Holder M.E."/>
            <person name="Ajami N.J."/>
            <person name="Petrosino J.F."/>
        </authorList>
    </citation>
    <scope>NUCLEOTIDE SEQUENCE [LARGE SCALE GENOMIC DNA]</scope>
    <source>
        <strain evidence="3">F0677</strain>
    </source>
</reference>
<evidence type="ECO:0000313" key="2">
    <source>
        <dbReference type="EMBL" id="AOH38740.1"/>
    </source>
</evidence>
<dbReference type="EMBL" id="CP017037">
    <property type="protein sequence ID" value="AOH38740.1"/>
    <property type="molecule type" value="Genomic_DNA"/>
</dbReference>
<keyword evidence="1" id="KW-0472">Membrane</keyword>
<accession>A0A1B3WCP3</accession>
<gene>
    <name evidence="2" type="ORF">BCB69_01325</name>
</gene>
<protein>
    <submittedName>
        <fullName evidence="2">Uncharacterized protein</fullName>
    </submittedName>
</protein>
<organism evidence="2 3">
    <name type="scientific">Dialister pneumosintes</name>
    <dbReference type="NCBI Taxonomy" id="39950"/>
    <lineage>
        <taxon>Bacteria</taxon>
        <taxon>Bacillati</taxon>
        <taxon>Bacillota</taxon>
        <taxon>Negativicutes</taxon>
        <taxon>Veillonellales</taxon>
        <taxon>Veillonellaceae</taxon>
        <taxon>Dialister</taxon>
    </lineage>
</organism>
<keyword evidence="1" id="KW-0812">Transmembrane</keyword>
<feature type="transmembrane region" description="Helical" evidence="1">
    <location>
        <begin position="6"/>
        <end position="23"/>
    </location>
</feature>
<evidence type="ECO:0000313" key="3">
    <source>
        <dbReference type="Proteomes" id="UP000094757"/>
    </source>
</evidence>
<feature type="transmembrane region" description="Helical" evidence="1">
    <location>
        <begin position="55"/>
        <end position="80"/>
    </location>
</feature>
<sequence>MLLKLKLIPVLLIGIIIVQITPLRKAIKMNKEQLEEWTKDIPSIKLLPIEKCMLFISRILTIFVGGIISIELLGFAILIWYWGDVWINVFTNPDITTQQILLVVLLTMIPMLIMFCFGIIIYKIYKRKVVIHWVNYYIQKYLIN</sequence>